<name>A0ABY6FE13_9PSED</name>
<organism evidence="11 12">
    <name type="scientific">Pseudomonas phytophila</name>
    <dbReference type="NCBI Taxonomy" id="2867264"/>
    <lineage>
        <taxon>Bacteria</taxon>
        <taxon>Pseudomonadati</taxon>
        <taxon>Pseudomonadota</taxon>
        <taxon>Gammaproteobacteria</taxon>
        <taxon>Pseudomonadales</taxon>
        <taxon>Pseudomonadaceae</taxon>
        <taxon>Pseudomonas</taxon>
    </lineage>
</organism>
<evidence type="ECO:0000256" key="2">
    <source>
        <dbReference type="ARBA" id="ARBA00006555"/>
    </source>
</evidence>
<keyword evidence="6" id="KW-0812">Transmembrane</keyword>
<evidence type="ECO:0000313" key="11">
    <source>
        <dbReference type="EMBL" id="UXZ96135.1"/>
    </source>
</evidence>
<protein>
    <submittedName>
        <fullName evidence="11">Energy transducer TonB</fullName>
    </submittedName>
</protein>
<evidence type="ECO:0000313" key="12">
    <source>
        <dbReference type="Proteomes" id="UP001063228"/>
    </source>
</evidence>
<dbReference type="PANTHER" id="PTHR33446">
    <property type="entry name" value="PROTEIN TONB-RELATED"/>
    <property type="match status" value="1"/>
</dbReference>
<dbReference type="InterPro" id="IPR051045">
    <property type="entry name" value="TonB-dependent_transducer"/>
</dbReference>
<dbReference type="Proteomes" id="UP001063228">
    <property type="component" value="Chromosome"/>
</dbReference>
<evidence type="ECO:0000256" key="6">
    <source>
        <dbReference type="ARBA" id="ARBA00022692"/>
    </source>
</evidence>
<dbReference type="Pfam" id="PF03544">
    <property type="entry name" value="TonB_C"/>
    <property type="match status" value="1"/>
</dbReference>
<gene>
    <name evidence="11" type="ORF">K3169_28260</name>
</gene>
<keyword evidence="4" id="KW-1003">Cell membrane</keyword>
<evidence type="ECO:0000256" key="3">
    <source>
        <dbReference type="ARBA" id="ARBA00022448"/>
    </source>
</evidence>
<dbReference type="EMBL" id="CP081201">
    <property type="protein sequence ID" value="UXZ96135.1"/>
    <property type="molecule type" value="Genomic_DNA"/>
</dbReference>
<dbReference type="InterPro" id="IPR006260">
    <property type="entry name" value="TonB/TolA_C"/>
</dbReference>
<keyword evidence="12" id="KW-1185">Reference proteome</keyword>
<reference evidence="11" key="1">
    <citation type="submission" date="2021-08" db="EMBL/GenBank/DDBJ databases">
        <title>Complete genome sequence of Pseudomonas phytophila.</title>
        <authorList>
            <person name="Weir B.S."/>
            <person name="Templeton M.D."/>
            <person name="Arshed S."/>
            <person name="Andersen M.T."/>
            <person name="Jayaraman J."/>
        </authorList>
    </citation>
    <scope>NUCLEOTIDE SEQUENCE</scope>
    <source>
        <strain evidence="11">ICMP 23753</strain>
    </source>
</reference>
<keyword evidence="5" id="KW-0997">Cell inner membrane</keyword>
<dbReference type="Gene3D" id="3.30.1150.10">
    <property type="match status" value="1"/>
</dbReference>
<evidence type="ECO:0000256" key="1">
    <source>
        <dbReference type="ARBA" id="ARBA00004383"/>
    </source>
</evidence>
<evidence type="ECO:0000259" key="10">
    <source>
        <dbReference type="PROSITE" id="PS52015"/>
    </source>
</evidence>
<evidence type="ECO:0000256" key="4">
    <source>
        <dbReference type="ARBA" id="ARBA00022475"/>
    </source>
</evidence>
<evidence type="ECO:0000256" key="5">
    <source>
        <dbReference type="ARBA" id="ARBA00022519"/>
    </source>
</evidence>
<evidence type="ECO:0000256" key="8">
    <source>
        <dbReference type="ARBA" id="ARBA00022989"/>
    </source>
</evidence>
<sequence length="204" mass="22858">MIGWFSTGALASDALLIPMSRPNPEYPQELVKSRYTGKVLINLTVSAFGTVQGIRVIESSHPKLSEAALRAIVKWRYQPWEVADGKPGNVSIIVPILFGARGIEPFTKEITVGLENTLCAYLNYEAKTSKLDYPKDPLNKIDVFWHTRQHLAGSYVAYRVPEPEKRAALFAELESAIPGAIKDCRRNPDARYADYLPQQIRTLL</sequence>
<keyword evidence="9" id="KW-0472">Membrane</keyword>
<evidence type="ECO:0000256" key="7">
    <source>
        <dbReference type="ARBA" id="ARBA00022927"/>
    </source>
</evidence>
<proteinExistence type="inferred from homology"/>
<dbReference type="RefSeq" id="WP_263269213.1">
    <property type="nucleotide sequence ID" value="NZ_CP081201.1"/>
</dbReference>
<dbReference type="PROSITE" id="PS52015">
    <property type="entry name" value="TONB_CTD"/>
    <property type="match status" value="1"/>
</dbReference>
<feature type="domain" description="TonB C-terminal" evidence="10">
    <location>
        <begin position="11"/>
        <end position="107"/>
    </location>
</feature>
<comment type="subcellular location">
    <subcellularLocation>
        <location evidence="1">Cell inner membrane</location>
        <topology evidence="1">Single-pass membrane protein</topology>
        <orientation evidence="1">Periplasmic side</orientation>
    </subcellularLocation>
</comment>
<accession>A0ABY6FE13</accession>
<dbReference type="InterPro" id="IPR037682">
    <property type="entry name" value="TonB_C"/>
</dbReference>
<keyword evidence="3" id="KW-0813">Transport</keyword>
<keyword evidence="7" id="KW-0653">Protein transport</keyword>
<evidence type="ECO:0000256" key="9">
    <source>
        <dbReference type="ARBA" id="ARBA00023136"/>
    </source>
</evidence>
<comment type="similarity">
    <text evidence="2">Belongs to the TonB family.</text>
</comment>
<keyword evidence="8" id="KW-1133">Transmembrane helix</keyword>
<dbReference type="NCBIfam" id="TIGR01352">
    <property type="entry name" value="tonB_Cterm"/>
    <property type="match status" value="1"/>
</dbReference>
<dbReference type="SUPFAM" id="SSF74653">
    <property type="entry name" value="TolA/TonB C-terminal domain"/>
    <property type="match status" value="1"/>
</dbReference>